<evidence type="ECO:0000256" key="3">
    <source>
        <dbReference type="ARBA" id="ARBA00022989"/>
    </source>
</evidence>
<gene>
    <name evidence="8" type="primary">fliO</name>
    <name evidence="9" type="ORF">KB893_008755</name>
    <name evidence="8" type="ORF">KB893_17160</name>
</gene>
<keyword evidence="3 7" id="KW-1133">Transmembrane helix</keyword>
<dbReference type="InterPro" id="IPR052205">
    <property type="entry name" value="FliO/MopB"/>
</dbReference>
<proteinExistence type="inferred from homology"/>
<evidence type="ECO:0000256" key="6">
    <source>
        <dbReference type="ARBA" id="ARBA00037937"/>
    </source>
</evidence>
<accession>A0A8J8AZM4</accession>
<dbReference type="PANTHER" id="PTHR38766">
    <property type="entry name" value="FLAGELLAR PROTEIN FLIO"/>
    <property type="match status" value="1"/>
</dbReference>
<reference evidence="9 10" key="1">
    <citation type="journal article" date="2021" name="Microbiol. Resour. Announc.">
        <title>Draft Genome Sequence of Coralloluteibacterium stylophorae LMG 29479T.</title>
        <authorList>
            <person name="Karlyshev A.V."/>
            <person name="Kudryashova E.B."/>
            <person name="Ariskina E.V."/>
            <person name="Conroy A.P."/>
            <person name="Abidueva E.Y."/>
        </authorList>
    </citation>
    <scope>NUCLEOTIDE SEQUENCE [LARGE SCALE GENOMIC DNA]</scope>
    <source>
        <strain evidence="9 10">LMG 29479</strain>
    </source>
</reference>
<keyword evidence="2 7" id="KW-0812">Transmembrane</keyword>
<comment type="caution">
    <text evidence="8">The sequence shown here is derived from an EMBL/GenBank/DDBJ whole genome shotgun (WGS) entry which is preliminary data.</text>
</comment>
<dbReference type="GO" id="GO:0005886">
    <property type="term" value="C:plasma membrane"/>
    <property type="evidence" value="ECO:0007669"/>
    <property type="project" value="UniProtKB-SubCell"/>
</dbReference>
<dbReference type="InterPro" id="IPR022781">
    <property type="entry name" value="Flagellar_biosynth_FliO"/>
</dbReference>
<dbReference type="GO" id="GO:0044781">
    <property type="term" value="P:bacterial-type flagellum organization"/>
    <property type="evidence" value="ECO:0007669"/>
    <property type="project" value="UniProtKB-UniRule"/>
</dbReference>
<evidence type="ECO:0000313" key="10">
    <source>
        <dbReference type="Proteomes" id="UP000675747"/>
    </source>
</evidence>
<dbReference type="GO" id="GO:0009425">
    <property type="term" value="C:bacterial-type flagellum basal body"/>
    <property type="evidence" value="ECO:0007669"/>
    <property type="project" value="UniProtKB-SubCell"/>
</dbReference>
<dbReference type="RefSeq" id="WP_211928073.1">
    <property type="nucleotide sequence ID" value="NZ_JAGQFT020000005.1"/>
</dbReference>
<protein>
    <recommendedName>
        <fullName evidence="7">Flagellar protein</fullName>
    </recommendedName>
</protein>
<dbReference type="NCBIfam" id="TIGR03500">
    <property type="entry name" value="FliO_TIGR"/>
    <property type="match status" value="1"/>
</dbReference>
<keyword evidence="8" id="KW-0282">Flagellum</keyword>
<evidence type="ECO:0000256" key="7">
    <source>
        <dbReference type="RuleBase" id="RU362064"/>
    </source>
</evidence>
<sequence length="125" mass="12410">MSTAAAAGAAAGKAGVGTAVAAGPGIAGGLFALLLVVGLILGLAWLLKRMPGSGFRQAPGLRMVAALQVGAKERLVVVEAGGEQILVGVTPAGIRSLHTLREPIAEAAPAAQAGFAMLLRQHLKK</sequence>
<name>A0A8J8AZM4_9GAMM</name>
<keyword evidence="10" id="KW-1185">Reference proteome</keyword>
<dbReference type="AlphaFoldDB" id="A0A8J8AZM4"/>
<keyword evidence="4 7" id="KW-0472">Membrane</keyword>
<comment type="similarity">
    <text evidence="6 7">Belongs to the FliO/MopB family.</text>
</comment>
<dbReference type="Proteomes" id="UP000675747">
    <property type="component" value="Unassembled WGS sequence"/>
</dbReference>
<evidence type="ECO:0000256" key="4">
    <source>
        <dbReference type="ARBA" id="ARBA00023136"/>
    </source>
</evidence>
<dbReference type="PANTHER" id="PTHR38766:SF1">
    <property type="entry name" value="FLAGELLAR PROTEIN FLIO"/>
    <property type="match status" value="1"/>
</dbReference>
<evidence type="ECO:0000313" key="9">
    <source>
        <dbReference type="EMBL" id="MBS7457225.1"/>
    </source>
</evidence>
<keyword evidence="8" id="KW-0969">Cilium</keyword>
<reference evidence="8" key="2">
    <citation type="submission" date="2021-04" db="EMBL/GenBank/DDBJ databases">
        <authorList>
            <person name="Karlyshev A.V."/>
        </authorList>
    </citation>
    <scope>NUCLEOTIDE SEQUENCE</scope>
    <source>
        <strain evidence="8">LMG 29479</strain>
    </source>
</reference>
<feature type="transmembrane region" description="Helical" evidence="7">
    <location>
        <begin position="29"/>
        <end position="47"/>
    </location>
</feature>
<evidence type="ECO:0000256" key="1">
    <source>
        <dbReference type="ARBA" id="ARBA00022475"/>
    </source>
</evidence>
<dbReference type="EMBL" id="JAGQFT010000265">
    <property type="protein sequence ID" value="MBR0564215.1"/>
    <property type="molecule type" value="Genomic_DNA"/>
</dbReference>
<dbReference type="Pfam" id="PF04347">
    <property type="entry name" value="FliO"/>
    <property type="match status" value="1"/>
</dbReference>
<evidence type="ECO:0000313" key="8">
    <source>
        <dbReference type="EMBL" id="MBR0564215.1"/>
    </source>
</evidence>
<keyword evidence="8" id="KW-0966">Cell projection</keyword>
<evidence type="ECO:0000256" key="5">
    <source>
        <dbReference type="ARBA" id="ARBA00023143"/>
    </source>
</evidence>
<comment type="subcellular location">
    <subcellularLocation>
        <location evidence="7">Cell membrane</location>
    </subcellularLocation>
    <subcellularLocation>
        <location evidence="7">Bacterial flagellum basal body</location>
    </subcellularLocation>
</comment>
<keyword evidence="5 7" id="KW-0975">Bacterial flagellum</keyword>
<keyword evidence="1 7" id="KW-1003">Cell membrane</keyword>
<dbReference type="EMBL" id="JAGQFT020000005">
    <property type="protein sequence ID" value="MBS7457225.1"/>
    <property type="molecule type" value="Genomic_DNA"/>
</dbReference>
<evidence type="ECO:0000256" key="2">
    <source>
        <dbReference type="ARBA" id="ARBA00022692"/>
    </source>
</evidence>
<organism evidence="8">
    <name type="scientific">Coralloluteibacterium stylophorae</name>
    <dbReference type="NCBI Taxonomy" id="1776034"/>
    <lineage>
        <taxon>Bacteria</taxon>
        <taxon>Pseudomonadati</taxon>
        <taxon>Pseudomonadota</taxon>
        <taxon>Gammaproteobacteria</taxon>
        <taxon>Lysobacterales</taxon>
        <taxon>Lysobacteraceae</taxon>
        <taxon>Coralloluteibacterium</taxon>
    </lineage>
</organism>